<keyword evidence="2" id="KW-1185">Reference proteome</keyword>
<organism evidence="1 2">
    <name type="scientific">[Clostridium] hylemonae DSM 15053</name>
    <dbReference type="NCBI Taxonomy" id="553973"/>
    <lineage>
        <taxon>Bacteria</taxon>
        <taxon>Bacillati</taxon>
        <taxon>Bacillota</taxon>
        <taxon>Clostridia</taxon>
        <taxon>Lachnospirales</taxon>
        <taxon>Lachnospiraceae</taxon>
    </lineage>
</organism>
<dbReference type="AlphaFoldDB" id="C0C4I1"/>
<reference evidence="1" key="1">
    <citation type="submission" date="2009-02" db="EMBL/GenBank/DDBJ databases">
        <authorList>
            <person name="Fulton L."/>
            <person name="Clifton S."/>
            <person name="Fulton B."/>
            <person name="Xu J."/>
            <person name="Minx P."/>
            <person name="Pepin K.H."/>
            <person name="Johnson M."/>
            <person name="Bhonagiri V."/>
            <person name="Nash W.E."/>
            <person name="Mardis E.R."/>
            <person name="Wilson R.K."/>
        </authorList>
    </citation>
    <scope>NUCLEOTIDE SEQUENCE [LARGE SCALE GENOMIC DNA]</scope>
    <source>
        <strain evidence="1">DSM 15053</strain>
    </source>
</reference>
<protein>
    <recommendedName>
        <fullName evidence="3">DUF4258 domain-containing protein</fullName>
    </recommendedName>
</protein>
<dbReference type="Proteomes" id="UP000004893">
    <property type="component" value="Unassembled WGS sequence"/>
</dbReference>
<comment type="caution">
    <text evidence="1">The sequence shown here is derived from an EMBL/GenBank/DDBJ whole genome shotgun (WGS) entry which is preliminary data.</text>
</comment>
<evidence type="ECO:0008006" key="3">
    <source>
        <dbReference type="Google" id="ProtNLM"/>
    </source>
</evidence>
<dbReference type="Pfam" id="PF14076">
    <property type="entry name" value="DUF4258"/>
    <property type="match status" value="1"/>
</dbReference>
<gene>
    <name evidence="1" type="ORF">CLOHYLEM_06997</name>
</gene>
<dbReference type="HOGENOM" id="CLU_161787_0_0_9"/>
<proteinExistence type="predicted"/>
<dbReference type="eggNOG" id="ENOG5032Z5Y">
    <property type="taxonomic scope" value="Bacteria"/>
</dbReference>
<dbReference type="EMBL" id="ABYI02000034">
    <property type="protein sequence ID" value="EEG72974.1"/>
    <property type="molecule type" value="Genomic_DNA"/>
</dbReference>
<name>C0C4I1_9FIRM</name>
<evidence type="ECO:0000313" key="2">
    <source>
        <dbReference type="Proteomes" id="UP000004893"/>
    </source>
</evidence>
<sequence>MMLGGVALYQIDNFKEMNRLEKIAITKHAKERLEERGIKVDDITYCIDTGEIIKQYEDDKPLPSCLILGETTDNKYMHIVLSRGKDFIYLITAYYPDPAQWESDLKTRKE</sequence>
<reference evidence="1" key="2">
    <citation type="submission" date="2013-06" db="EMBL/GenBank/DDBJ databases">
        <title>Draft genome sequence of Clostridium hylemonae (DSM 15053).</title>
        <authorList>
            <person name="Sudarsanam P."/>
            <person name="Ley R."/>
            <person name="Guruge J."/>
            <person name="Turnbaugh P.J."/>
            <person name="Mahowald M."/>
            <person name="Liep D."/>
            <person name="Gordon J."/>
        </authorList>
    </citation>
    <scope>NUCLEOTIDE SEQUENCE</scope>
    <source>
        <strain evidence="1">DSM 15053</strain>
    </source>
</reference>
<dbReference type="InterPro" id="IPR025354">
    <property type="entry name" value="DUF4258"/>
</dbReference>
<dbReference type="STRING" id="553973.CLOHYLEM_06997"/>
<accession>C0C4I1</accession>
<evidence type="ECO:0000313" key="1">
    <source>
        <dbReference type="EMBL" id="EEG72974.1"/>
    </source>
</evidence>